<protein>
    <submittedName>
        <fullName evidence="2">Uncharacterized protein</fullName>
    </submittedName>
</protein>
<dbReference type="EMBL" id="CBYB010000021">
    <property type="protein sequence ID" value="CDM60221.1"/>
    <property type="molecule type" value="Genomic_DNA"/>
</dbReference>
<name>W6S176_9HYPH</name>
<feature type="region of interest" description="Disordered" evidence="1">
    <location>
        <begin position="51"/>
        <end position="73"/>
    </location>
</feature>
<evidence type="ECO:0000313" key="3">
    <source>
        <dbReference type="Proteomes" id="UP000019443"/>
    </source>
</evidence>
<proteinExistence type="predicted"/>
<accession>W6S176</accession>
<organism evidence="2 3">
    <name type="scientific">Rhizobium favelukesii</name>
    <dbReference type="NCBI Taxonomy" id="348824"/>
    <lineage>
        <taxon>Bacteria</taxon>
        <taxon>Pseudomonadati</taxon>
        <taxon>Pseudomonadota</taxon>
        <taxon>Alphaproteobacteria</taxon>
        <taxon>Hyphomicrobiales</taxon>
        <taxon>Rhizobiaceae</taxon>
        <taxon>Rhizobium/Agrobacterium group</taxon>
        <taxon>Rhizobium</taxon>
    </lineage>
</organism>
<sequence length="89" mass="9692">MTEIASNVRYNGLHAYRQAVRRLKEFETWSMLPAFAQAPFGAPMVRSTRAAKAPKSSEAVQDHRSGPASSSFAGEALKDMVTATNALIH</sequence>
<keyword evidence="3" id="KW-1185">Reference proteome</keyword>
<comment type="caution">
    <text evidence="2">The sequence shown here is derived from an EMBL/GenBank/DDBJ whole genome shotgun (WGS) entry which is preliminary data.</text>
</comment>
<dbReference type="Proteomes" id="UP000019443">
    <property type="component" value="Unassembled WGS sequence"/>
</dbReference>
<evidence type="ECO:0000313" key="2">
    <source>
        <dbReference type="EMBL" id="CDM60221.1"/>
    </source>
</evidence>
<dbReference type="AlphaFoldDB" id="W6S176"/>
<gene>
    <name evidence="2" type="ORF">LPU83_pLPU83b_0228</name>
</gene>
<keyword evidence="2" id="KW-0614">Plasmid</keyword>
<reference evidence="2" key="1">
    <citation type="submission" date="2013-11" db="EMBL/GenBank/DDBJ databases">
        <title>Draft genome sequence of the broad-host-range Rhizobium sp. LPU83 strain, a member of the low-genetic diversity Oregon-like Rhizobium sp. group.</title>
        <authorList>
            <person name="Wibberg D."/>
            <person name="Puehler A."/>
            <person name="Schlueter A."/>
        </authorList>
    </citation>
    <scope>NUCLEOTIDE SEQUENCE [LARGE SCALE GENOMIC DNA]</scope>
    <source>
        <strain evidence="2">LPU83</strain>
        <plasmid evidence="2">pLPU83b</plasmid>
    </source>
</reference>
<evidence type="ECO:0000256" key="1">
    <source>
        <dbReference type="SAM" id="MobiDB-lite"/>
    </source>
</evidence>
<geneLocation type="plasmid" evidence="2">
    <name>pLPU83b</name>
</geneLocation>